<gene>
    <name evidence="2" type="ORF">C1645_813145</name>
</gene>
<feature type="compositionally biased region" description="Low complexity" evidence="1">
    <location>
        <begin position="1"/>
        <end position="15"/>
    </location>
</feature>
<reference evidence="2 3" key="1">
    <citation type="submission" date="2018-06" db="EMBL/GenBank/DDBJ databases">
        <title>Comparative genomics reveals the genomic features of Rhizophagus irregularis, R. cerebriforme, R. diaphanum and Gigaspora rosea, and their symbiotic lifestyle signature.</title>
        <authorList>
            <person name="Morin E."/>
            <person name="San Clemente H."/>
            <person name="Chen E.C.H."/>
            <person name="De La Providencia I."/>
            <person name="Hainaut M."/>
            <person name="Kuo A."/>
            <person name="Kohler A."/>
            <person name="Murat C."/>
            <person name="Tang N."/>
            <person name="Roy S."/>
            <person name="Loubradou J."/>
            <person name="Henrissat B."/>
            <person name="Grigoriev I.V."/>
            <person name="Corradi N."/>
            <person name="Roux C."/>
            <person name="Martin F.M."/>
        </authorList>
    </citation>
    <scope>NUCLEOTIDE SEQUENCE [LARGE SCALE GENOMIC DNA]</scope>
    <source>
        <strain evidence="2 3">DAOM 227022</strain>
    </source>
</reference>
<dbReference type="Proteomes" id="UP000265703">
    <property type="component" value="Unassembled WGS sequence"/>
</dbReference>
<protein>
    <submittedName>
        <fullName evidence="2">Uncharacterized protein</fullName>
    </submittedName>
</protein>
<comment type="caution">
    <text evidence="2">The sequence shown here is derived from an EMBL/GenBank/DDBJ whole genome shotgun (WGS) entry which is preliminary data.</text>
</comment>
<keyword evidence="3" id="KW-1185">Reference proteome</keyword>
<evidence type="ECO:0000313" key="3">
    <source>
        <dbReference type="Proteomes" id="UP000265703"/>
    </source>
</evidence>
<organism evidence="2 3">
    <name type="scientific">Glomus cerebriforme</name>
    <dbReference type="NCBI Taxonomy" id="658196"/>
    <lineage>
        <taxon>Eukaryota</taxon>
        <taxon>Fungi</taxon>
        <taxon>Fungi incertae sedis</taxon>
        <taxon>Mucoromycota</taxon>
        <taxon>Glomeromycotina</taxon>
        <taxon>Glomeromycetes</taxon>
        <taxon>Glomerales</taxon>
        <taxon>Glomeraceae</taxon>
        <taxon>Glomus</taxon>
    </lineage>
</organism>
<sequence length="252" mass="27776">MDDSTNINNTSISNIKYGSKHSDVPSHLGIITKTGKDPPPQTSHHVDNIFIDTFPNKPVPSINNNIDNTATRLSCPHDLSREQNILLPPKDHVPIATPMQDITLLAPINIITNNHKSIEDRDLPSLTNSPHASSSIILMDTSSSNDTLIKKANKKNKKKLIQDIVTTETPDIGPLHVPTDMLIDITECNPAQTDSTSYNETPQAIPSVISQEILDITFNEIVNESIDMLVDYLDSTHLSESCPTLTKNQLFT</sequence>
<feature type="region of interest" description="Disordered" evidence="1">
    <location>
        <begin position="1"/>
        <end position="20"/>
    </location>
</feature>
<dbReference type="AlphaFoldDB" id="A0A397TIN7"/>
<evidence type="ECO:0000256" key="1">
    <source>
        <dbReference type="SAM" id="MobiDB-lite"/>
    </source>
</evidence>
<evidence type="ECO:0000313" key="2">
    <source>
        <dbReference type="EMBL" id="RIA98100.1"/>
    </source>
</evidence>
<feature type="region of interest" description="Disordered" evidence="1">
    <location>
        <begin position="26"/>
        <end position="45"/>
    </location>
</feature>
<name>A0A397TIN7_9GLOM</name>
<accession>A0A397TIN7</accession>
<dbReference type="EMBL" id="QKYT01000020">
    <property type="protein sequence ID" value="RIA98100.1"/>
    <property type="molecule type" value="Genomic_DNA"/>
</dbReference>
<proteinExistence type="predicted"/>